<dbReference type="SUPFAM" id="SSF50494">
    <property type="entry name" value="Trypsin-like serine proteases"/>
    <property type="match status" value="1"/>
</dbReference>
<accession>A0A3D9HK28</accession>
<dbReference type="InterPro" id="IPR001940">
    <property type="entry name" value="Peptidase_S1C"/>
</dbReference>
<dbReference type="OrthoDB" id="112232at2"/>
<dbReference type="GO" id="GO:0004252">
    <property type="term" value="F:serine-type endopeptidase activity"/>
    <property type="evidence" value="ECO:0007669"/>
    <property type="project" value="InterPro"/>
</dbReference>
<evidence type="ECO:0000313" key="2">
    <source>
        <dbReference type="Proteomes" id="UP000256845"/>
    </source>
</evidence>
<dbReference type="GO" id="GO:0006508">
    <property type="term" value="P:proteolysis"/>
    <property type="evidence" value="ECO:0007669"/>
    <property type="project" value="InterPro"/>
</dbReference>
<dbReference type="EMBL" id="QRDW01000005">
    <property type="protein sequence ID" value="RED49857.1"/>
    <property type="molecule type" value="Genomic_DNA"/>
</dbReference>
<sequence>MIINADQILDRVRSAAALFLGLGSVFLLAEMMVAPAFAEGLPPAPGFKQGEIRRDPTGGIVLDGDQIRKRIVPEGFEKRGIGTGFFINGQGDLVTNHHVIDGCGYVTVSPVTGGEKIGIVKERDERQDLALVGTGFRPAVHAPLRSLSSGYNRERYRIIGYPTRTLPPLDPVRETVILLGRFGPRDWVAVEGEVYPGNSGGPAFDLYGRIAGVVVAKPDTAAIYQKTGSVVTDRGFLIAVDHLRVFLEAAGVSYRSVSEAKEFLSDRELDKTVVKLECWRK</sequence>
<comment type="caution">
    <text evidence="1">The sequence shown here is derived from an EMBL/GenBank/DDBJ whole genome shotgun (WGS) entry which is preliminary data.</text>
</comment>
<dbReference type="PRINTS" id="PR00834">
    <property type="entry name" value="PROTEASES2C"/>
</dbReference>
<dbReference type="RefSeq" id="WP_115937097.1">
    <property type="nucleotide sequence ID" value="NZ_QRDW01000005.1"/>
</dbReference>
<name>A0A3D9HK28_9PROT</name>
<organism evidence="1 2">
    <name type="scientific">Aestuariispira insulae</name>
    <dbReference type="NCBI Taxonomy" id="1461337"/>
    <lineage>
        <taxon>Bacteria</taxon>
        <taxon>Pseudomonadati</taxon>
        <taxon>Pseudomonadota</taxon>
        <taxon>Alphaproteobacteria</taxon>
        <taxon>Rhodospirillales</taxon>
        <taxon>Kiloniellaceae</taxon>
        <taxon>Aestuariispira</taxon>
    </lineage>
</organism>
<proteinExistence type="predicted"/>
<keyword evidence="2" id="KW-1185">Reference proteome</keyword>
<gene>
    <name evidence="1" type="ORF">DFP90_105229</name>
</gene>
<dbReference type="Gene3D" id="2.40.10.10">
    <property type="entry name" value="Trypsin-like serine proteases"/>
    <property type="match status" value="2"/>
</dbReference>
<dbReference type="Proteomes" id="UP000256845">
    <property type="component" value="Unassembled WGS sequence"/>
</dbReference>
<dbReference type="InterPro" id="IPR043504">
    <property type="entry name" value="Peptidase_S1_PA_chymotrypsin"/>
</dbReference>
<dbReference type="PANTHER" id="PTHR43019">
    <property type="entry name" value="SERINE ENDOPROTEASE DEGS"/>
    <property type="match status" value="1"/>
</dbReference>
<protein>
    <submittedName>
        <fullName evidence="1">Trypsin-like peptidase</fullName>
    </submittedName>
</protein>
<evidence type="ECO:0000313" key="1">
    <source>
        <dbReference type="EMBL" id="RED49857.1"/>
    </source>
</evidence>
<dbReference type="PANTHER" id="PTHR43019:SF23">
    <property type="entry name" value="PROTEASE DO-LIKE 5, CHLOROPLASTIC"/>
    <property type="match status" value="1"/>
</dbReference>
<dbReference type="AlphaFoldDB" id="A0A3D9HK28"/>
<dbReference type="Pfam" id="PF13365">
    <property type="entry name" value="Trypsin_2"/>
    <property type="match status" value="1"/>
</dbReference>
<dbReference type="InterPro" id="IPR009003">
    <property type="entry name" value="Peptidase_S1_PA"/>
</dbReference>
<reference evidence="1 2" key="1">
    <citation type="submission" date="2018-07" db="EMBL/GenBank/DDBJ databases">
        <title>Genomic Encyclopedia of Type Strains, Phase III (KMG-III): the genomes of soil and plant-associated and newly described type strains.</title>
        <authorList>
            <person name="Whitman W."/>
        </authorList>
    </citation>
    <scope>NUCLEOTIDE SEQUENCE [LARGE SCALE GENOMIC DNA]</scope>
    <source>
        <strain evidence="1 2">CECT 8488</strain>
    </source>
</reference>